<dbReference type="KEGG" id="ehx:EMIHUDRAFT_367419"/>
<feature type="non-terminal residue" evidence="1">
    <location>
        <position position="72"/>
    </location>
</feature>
<dbReference type="AlphaFoldDB" id="R1CRM5"/>
<organism evidence="1">
    <name type="scientific">Emiliania huxleyi</name>
    <name type="common">Coccolithophore</name>
    <name type="synonym">Pontosphaera huxleyi</name>
    <dbReference type="NCBI Taxonomy" id="2903"/>
    <lineage>
        <taxon>Eukaryota</taxon>
        <taxon>Haptista</taxon>
        <taxon>Haptophyta</taxon>
        <taxon>Prymnesiophyceae</taxon>
        <taxon>Isochrysidales</taxon>
        <taxon>Noelaerhabdaceae</taxon>
        <taxon>Emiliania</taxon>
    </lineage>
</organism>
<dbReference type="EMBL" id="KB865334">
    <property type="protein sequence ID" value="EOD25317.1"/>
    <property type="molecule type" value="Genomic_DNA"/>
</dbReference>
<dbReference type="RefSeq" id="XP_005777746.1">
    <property type="nucleotide sequence ID" value="XM_005777689.1"/>
</dbReference>
<evidence type="ECO:0000313" key="1">
    <source>
        <dbReference type="EMBL" id="EOD25317.1"/>
    </source>
</evidence>
<proteinExistence type="predicted"/>
<feature type="non-terminal residue" evidence="1">
    <location>
        <position position="1"/>
    </location>
</feature>
<dbReference type="GeneID" id="17270862"/>
<accession>R1CRM5</accession>
<dbReference type="HOGENOM" id="CLU_2747867_0_0_1"/>
<gene>
    <name evidence="1" type="ORF">EMIHUDRAFT_367419</name>
</gene>
<name>R1CRM5_EMIHU</name>
<reference evidence="1" key="1">
    <citation type="submission" date="2012-07" db="EMBL/GenBank/DDBJ databases">
        <title>Genome variability drives Emilianias global distribution.</title>
        <authorList>
            <consortium name="DOE Joint Genome Institute"/>
            <person name="Read B."/>
            <person name="Kegel J."/>
            <person name="Klute M."/>
            <person name="Kuo A."/>
            <person name="Lefebvre S.C."/>
            <person name="Maumus F."/>
            <person name="Mayer C."/>
            <person name="Miller J."/>
            <person name="Allen A."/>
            <person name="Bidle K."/>
            <person name="Borodovsky M."/>
            <person name="Bowler C."/>
            <person name="Brownlee C."/>
            <person name="Claverie J.-M."/>
            <person name="Cock M."/>
            <person name="De Vargas C."/>
            <person name="Elias M."/>
            <person name="Frickenhaus S."/>
            <person name="Gladyshev V.N."/>
            <person name="Gonzalez K."/>
            <person name="Guda C."/>
            <person name="Hadaegh A."/>
            <person name="Herman E."/>
            <person name="Iglesias-Rodriguez D."/>
            <person name="Jones B."/>
            <person name="Lawson T."/>
            <person name="Leese F."/>
            <person name="Lin Y.-C."/>
            <person name="Lindquist E."/>
            <person name="Lobanov A."/>
            <person name="Lucas S."/>
            <person name="Malik S.-H.B."/>
            <person name="Marsh M.E."/>
            <person name="Mock T."/>
            <person name="Monier A."/>
            <person name="Moreau H."/>
            <person name="Mueller-Roeber B."/>
            <person name="Napier J."/>
            <person name="Ogata H."/>
            <person name="Parker M."/>
            <person name="Probert I."/>
            <person name="Quesneville H."/>
            <person name="Raines C."/>
            <person name="Rensing S."/>
            <person name="Riano-Pachon D.M."/>
            <person name="Richier S."/>
            <person name="Rokitta S."/>
            <person name="Salamov A."/>
            <person name="Sarno A.F."/>
            <person name="Schmutz J."/>
            <person name="Schroeder D."/>
            <person name="Shiraiwa Y."/>
            <person name="Soanes D.M."/>
            <person name="Valentin K."/>
            <person name="Van Der Giezen M."/>
            <person name="Van Der Peer Y."/>
            <person name="Vardi A."/>
            <person name="Verret F."/>
            <person name="Von Dassow P."/>
            <person name="Wheeler G."/>
            <person name="Williams B."/>
            <person name="Wilson W."/>
            <person name="Wolfe G."/>
            <person name="Wurch L.L."/>
            <person name="Young J."/>
            <person name="Dacks J.B."/>
            <person name="Delwiche C.F."/>
            <person name="Dyhrman S."/>
            <person name="Glockner G."/>
            <person name="John U."/>
            <person name="Richards T."/>
            <person name="Worden A.Z."/>
            <person name="Zhang X."/>
            <person name="Grigoriev I.V."/>
        </authorList>
    </citation>
    <scope>NUCLEOTIDE SEQUENCE</scope>
    <source>
        <strain evidence="1">CCMP1516</strain>
    </source>
</reference>
<sequence>PELARHVHALPALKPKAGAASGTGRPELLSVNNDKYCERRAHAPRPRAGRFELPLGLAPENSLYDTGLCFSL</sequence>
<protein>
    <submittedName>
        <fullName evidence="1">Uncharacterized protein</fullName>
    </submittedName>
</protein>